<accession>A0AAE1HX63</accession>
<evidence type="ECO:0000313" key="2">
    <source>
        <dbReference type="Proteomes" id="UP001219518"/>
    </source>
</evidence>
<gene>
    <name evidence="1" type="ORF">KUF71_003554</name>
</gene>
<proteinExistence type="predicted"/>
<reference evidence="1" key="1">
    <citation type="submission" date="2021-07" db="EMBL/GenBank/DDBJ databases">
        <authorList>
            <person name="Catto M.A."/>
            <person name="Jacobson A."/>
            <person name="Kennedy G."/>
            <person name="Labadie P."/>
            <person name="Hunt B.G."/>
            <person name="Srinivasan R."/>
        </authorList>
    </citation>
    <scope>NUCLEOTIDE SEQUENCE</scope>
    <source>
        <strain evidence="1">PL_HMW_Pooled</strain>
        <tissue evidence="1">Head</tissue>
    </source>
</reference>
<dbReference type="EMBL" id="JAHWGI010001401">
    <property type="protein sequence ID" value="KAK3929547.1"/>
    <property type="molecule type" value="Genomic_DNA"/>
</dbReference>
<dbReference type="Proteomes" id="UP001219518">
    <property type="component" value="Unassembled WGS sequence"/>
</dbReference>
<dbReference type="AlphaFoldDB" id="A0AAE1HX63"/>
<evidence type="ECO:0000313" key="1">
    <source>
        <dbReference type="EMBL" id="KAK3929547.1"/>
    </source>
</evidence>
<comment type="caution">
    <text evidence="1">The sequence shown here is derived from an EMBL/GenBank/DDBJ whole genome shotgun (WGS) entry which is preliminary data.</text>
</comment>
<reference evidence="1" key="2">
    <citation type="journal article" date="2023" name="BMC Genomics">
        <title>Pest status, molecular evolution, and epigenetic factors derived from the genome assembly of Frankliniella fusca, a thysanopteran phytovirus vector.</title>
        <authorList>
            <person name="Catto M.A."/>
            <person name="Labadie P.E."/>
            <person name="Jacobson A.L."/>
            <person name="Kennedy G.G."/>
            <person name="Srinivasan R."/>
            <person name="Hunt B.G."/>
        </authorList>
    </citation>
    <scope>NUCLEOTIDE SEQUENCE</scope>
    <source>
        <strain evidence="1">PL_HMW_Pooled</strain>
    </source>
</reference>
<organism evidence="1 2">
    <name type="scientific">Frankliniella fusca</name>
    <dbReference type="NCBI Taxonomy" id="407009"/>
    <lineage>
        <taxon>Eukaryota</taxon>
        <taxon>Metazoa</taxon>
        <taxon>Ecdysozoa</taxon>
        <taxon>Arthropoda</taxon>
        <taxon>Hexapoda</taxon>
        <taxon>Insecta</taxon>
        <taxon>Pterygota</taxon>
        <taxon>Neoptera</taxon>
        <taxon>Paraneoptera</taxon>
        <taxon>Thysanoptera</taxon>
        <taxon>Terebrantia</taxon>
        <taxon>Thripoidea</taxon>
        <taxon>Thripidae</taxon>
        <taxon>Frankliniella</taxon>
    </lineage>
</organism>
<protein>
    <submittedName>
        <fullName evidence="1">Ribosome-binding factor A</fullName>
    </submittedName>
</protein>
<keyword evidence="2" id="KW-1185">Reference proteome</keyword>
<sequence>MGKFEPPKPLPKTSFLRTEMKRWKTKEIIPKFRFLQDKTKSFQIMFHNIQSLPKHINLIRNDKCFTNSDIIILGET</sequence>
<name>A0AAE1HX63_9NEOP</name>